<dbReference type="EMBL" id="BPLR01012050">
    <property type="protein sequence ID" value="GIY50946.1"/>
    <property type="molecule type" value="Genomic_DNA"/>
</dbReference>
<proteinExistence type="predicted"/>
<gene>
    <name evidence="1" type="ORF">CEXT_625401</name>
</gene>
<name>A0AAV4TYT7_CAEEX</name>
<accession>A0AAV4TYT7</accession>
<comment type="caution">
    <text evidence="1">The sequence shown here is derived from an EMBL/GenBank/DDBJ whole genome shotgun (WGS) entry which is preliminary data.</text>
</comment>
<evidence type="ECO:0000313" key="2">
    <source>
        <dbReference type="Proteomes" id="UP001054945"/>
    </source>
</evidence>
<dbReference type="AlphaFoldDB" id="A0AAV4TYT7"/>
<keyword evidence="2" id="KW-1185">Reference proteome</keyword>
<reference evidence="1 2" key="1">
    <citation type="submission" date="2021-06" db="EMBL/GenBank/DDBJ databases">
        <title>Caerostris extrusa draft genome.</title>
        <authorList>
            <person name="Kono N."/>
            <person name="Arakawa K."/>
        </authorList>
    </citation>
    <scope>NUCLEOTIDE SEQUENCE [LARGE SCALE GENOMIC DNA]</scope>
</reference>
<dbReference type="Proteomes" id="UP001054945">
    <property type="component" value="Unassembled WGS sequence"/>
</dbReference>
<evidence type="ECO:0000313" key="1">
    <source>
        <dbReference type="EMBL" id="GIY50946.1"/>
    </source>
</evidence>
<sequence length="85" mass="9651">MRILKYIYDLQAKHFPRENWGRHFGREGSQKIRQPQEKKILSTFPAQCTLYTSGKSNDVPLFRPLSSIEGGGGVKGLFLLVGPFL</sequence>
<organism evidence="1 2">
    <name type="scientific">Caerostris extrusa</name>
    <name type="common">Bark spider</name>
    <name type="synonym">Caerostris bankana</name>
    <dbReference type="NCBI Taxonomy" id="172846"/>
    <lineage>
        <taxon>Eukaryota</taxon>
        <taxon>Metazoa</taxon>
        <taxon>Ecdysozoa</taxon>
        <taxon>Arthropoda</taxon>
        <taxon>Chelicerata</taxon>
        <taxon>Arachnida</taxon>
        <taxon>Araneae</taxon>
        <taxon>Araneomorphae</taxon>
        <taxon>Entelegynae</taxon>
        <taxon>Araneoidea</taxon>
        <taxon>Araneidae</taxon>
        <taxon>Caerostris</taxon>
    </lineage>
</organism>
<protein>
    <submittedName>
        <fullName evidence="1">Uncharacterized protein</fullName>
    </submittedName>
</protein>